<keyword evidence="2" id="KW-1185">Reference proteome</keyword>
<dbReference type="Pfam" id="PF05975">
    <property type="entry name" value="EcsB"/>
    <property type="match status" value="1"/>
</dbReference>
<dbReference type="PATRIC" id="fig|46224.3.peg.4230"/>
<sequence>MKQIESLWKERVQLYIHELRKYLKYIFNDHLLFVAIFALGAGAYYYNGWVKTLDESFPIGLVMGILLGLFLTMSPIYTLLKEADKVYLLPIEMKMASYFRKSILFSFVIQAYLLLMLLAICMPMYVQASGNGFQSFLYILIVLFILKVWNLYLQWDMLKIQDQRTAIFDWLIRFVLNSCFIYFIIERANPWIFGLFIILYLALFVFYHRTVKGKTLKWDVLIDKEQKRLNAFYRFANLFTDVPKLKGQVKRRKWLDWIFQFISYEQKNTYTFLFARTLIRSSEFFGLYMRLSIIGAILLYFSNQMYLSIGISILFLFLTAFQLIPMVNYHELKIWQYLYPVDRTFKEKSFLTILTVSIFIQSIFFGVVVLFSQSWLNGLIVCLAGILFSVIFTKSYVPVRLRKMSRSL</sequence>
<dbReference type="PIRSF" id="PIRSF037259">
    <property type="entry name" value="EcsB_ABC"/>
    <property type="match status" value="1"/>
</dbReference>
<dbReference type="OrthoDB" id="2447941at2"/>
<dbReference type="EMBL" id="LQYN01000086">
    <property type="protein sequence ID" value="KYC97166.1"/>
    <property type="molecule type" value="Genomic_DNA"/>
</dbReference>
<dbReference type="Proteomes" id="UP000075666">
    <property type="component" value="Unassembled WGS sequence"/>
</dbReference>
<accession>A0A150KNS8</accession>
<comment type="caution">
    <text evidence="1">The sequence shown here is derived from an EMBL/GenBank/DDBJ whole genome shotgun (WGS) entry which is preliminary data.</text>
</comment>
<reference evidence="1 2" key="1">
    <citation type="submission" date="2016-01" db="EMBL/GenBank/DDBJ databases">
        <title>Genome Sequences of Twelve Sporeforming Bacillus Species Isolated from Foods.</title>
        <authorList>
            <person name="Berendsen E.M."/>
            <person name="Wells-Bennik M.H."/>
            <person name="Krawcyk A.O."/>
            <person name="De Jong A."/>
            <person name="Holsappel S."/>
            <person name="Eijlander R.T."/>
            <person name="Kuipers O.P."/>
        </authorList>
    </citation>
    <scope>NUCLEOTIDE SEQUENCE [LARGE SCALE GENOMIC DNA]</scope>
    <source>
        <strain evidence="1 2">B4102</strain>
    </source>
</reference>
<evidence type="ECO:0000313" key="1">
    <source>
        <dbReference type="EMBL" id="KYC97166.1"/>
    </source>
</evidence>
<organism evidence="1 2">
    <name type="scientific">Heyndrickxia sporothermodurans</name>
    <dbReference type="NCBI Taxonomy" id="46224"/>
    <lineage>
        <taxon>Bacteria</taxon>
        <taxon>Bacillati</taxon>
        <taxon>Bacillota</taxon>
        <taxon>Bacilli</taxon>
        <taxon>Bacillales</taxon>
        <taxon>Bacillaceae</taxon>
        <taxon>Heyndrickxia</taxon>
    </lineage>
</organism>
<protein>
    <submittedName>
        <fullName evidence="1">Uncharacterized protein</fullName>
    </submittedName>
</protein>
<dbReference type="STRING" id="46224.B4102_0821"/>
<name>A0A150KNS8_9BACI</name>
<dbReference type="GO" id="GO:0016020">
    <property type="term" value="C:membrane"/>
    <property type="evidence" value="ECO:0007669"/>
    <property type="project" value="InterPro"/>
</dbReference>
<dbReference type="AlphaFoldDB" id="A0A150KNS8"/>
<dbReference type="GeneID" id="62498820"/>
<evidence type="ECO:0000313" key="2">
    <source>
        <dbReference type="Proteomes" id="UP000075666"/>
    </source>
</evidence>
<dbReference type="InterPro" id="IPR010288">
    <property type="entry name" value="EcsB_ABC"/>
</dbReference>
<dbReference type="RefSeq" id="WP_066233933.1">
    <property type="nucleotide sequence ID" value="NZ_JALKTV010000023.1"/>
</dbReference>
<proteinExistence type="predicted"/>
<gene>
    <name evidence="1" type="ORF">B4102_0821</name>
</gene>